<accession>A0A9F5INN6</accession>
<evidence type="ECO:0000313" key="3">
    <source>
        <dbReference type="RefSeq" id="XP_025018708.1"/>
    </source>
</evidence>
<dbReference type="Pfam" id="PF10354">
    <property type="entry name" value="BMT5-like"/>
    <property type="match status" value="1"/>
</dbReference>
<dbReference type="GO" id="GO:0070042">
    <property type="term" value="F:rRNA (uridine-N3-)-methyltransferase activity"/>
    <property type="evidence" value="ECO:0007669"/>
    <property type="project" value="InterPro"/>
</dbReference>
<dbReference type="GO" id="GO:0070475">
    <property type="term" value="P:rRNA base methylation"/>
    <property type="evidence" value="ECO:0007669"/>
    <property type="project" value="InterPro"/>
</dbReference>
<dbReference type="RefSeq" id="XP_025018708.1">
    <property type="nucleotide sequence ID" value="XM_025162940.1"/>
</dbReference>
<dbReference type="SUPFAM" id="SSF53335">
    <property type="entry name" value="S-adenosyl-L-methionine-dependent methyltransferases"/>
    <property type="match status" value="1"/>
</dbReference>
<feature type="domain" description="25S rRNA (uridine-N(3))-methyltransferase BMT5-like" evidence="1">
    <location>
        <begin position="11"/>
        <end position="179"/>
    </location>
</feature>
<organism evidence="2 3">
    <name type="scientific">Python bivittatus</name>
    <name type="common">Burmese python</name>
    <name type="synonym">Python molurus bivittatus</name>
    <dbReference type="NCBI Taxonomy" id="176946"/>
    <lineage>
        <taxon>Eukaryota</taxon>
        <taxon>Metazoa</taxon>
        <taxon>Chordata</taxon>
        <taxon>Craniata</taxon>
        <taxon>Vertebrata</taxon>
        <taxon>Euteleostomi</taxon>
        <taxon>Lepidosauria</taxon>
        <taxon>Squamata</taxon>
        <taxon>Bifurcata</taxon>
        <taxon>Unidentata</taxon>
        <taxon>Episquamata</taxon>
        <taxon>Toxicofera</taxon>
        <taxon>Serpentes</taxon>
        <taxon>Henophidia</taxon>
        <taxon>Pythonidae</taxon>
        <taxon>Python</taxon>
    </lineage>
</organism>
<keyword evidence="2" id="KW-1185">Reference proteome</keyword>
<protein>
    <submittedName>
        <fullName evidence="3">Ferredoxin-fold anticodon-binding domain-containing protein 1 isoform X4</fullName>
    </submittedName>
</protein>
<sequence>MQGLPHPPRFLLVGEGNFSFSVHLYEERGTEIHITATCYGSEESLSGQAFAKSNIQFLRDKGAEVYFSVNCTKLKEYFLPAVRNFDRIYFNFPHCGKKAGIKKNRELLAKFFCSCADVLAEKGEIHVALCRGQGGTPADHPVREWHNSWQVVEMAAEAGFILSGIQPFNIRDAGGYKCTGYRNQDKAFCIEGAVNHIFTQSMPFLHSRPLICEVELEGKIVPCQVPQIFLDKINSRYPLDGSGCQKTLQN</sequence>
<dbReference type="PANTHER" id="PTHR11538">
    <property type="entry name" value="PHENYLALANYL-TRNA SYNTHETASE"/>
    <property type="match status" value="1"/>
</dbReference>
<dbReference type="AlphaFoldDB" id="A0A9F5INN6"/>
<dbReference type="PANTHER" id="PTHR11538:SF26">
    <property type="entry name" value="FERREDOXIN-FOLD ANTICODON-BINDING DOMAIN-CONTAINING PROTEIN 1"/>
    <property type="match status" value="1"/>
</dbReference>
<dbReference type="Proteomes" id="UP000695026">
    <property type="component" value="Unplaced"/>
</dbReference>
<dbReference type="GeneID" id="112540036"/>
<evidence type="ECO:0000313" key="2">
    <source>
        <dbReference type="Proteomes" id="UP000695026"/>
    </source>
</evidence>
<name>A0A9F5INN6_PYTBI</name>
<gene>
    <name evidence="3" type="primary">FDXACB1</name>
</gene>
<reference evidence="3" key="1">
    <citation type="submission" date="2025-08" db="UniProtKB">
        <authorList>
            <consortium name="RefSeq"/>
        </authorList>
    </citation>
    <scope>IDENTIFICATION</scope>
    <source>
        <tissue evidence="3">Liver</tissue>
    </source>
</reference>
<dbReference type="Gene3D" id="3.40.50.150">
    <property type="entry name" value="Vaccinia Virus protein VP39"/>
    <property type="match status" value="1"/>
</dbReference>
<dbReference type="InterPro" id="IPR029063">
    <property type="entry name" value="SAM-dependent_MTases_sf"/>
</dbReference>
<evidence type="ECO:0000259" key="1">
    <source>
        <dbReference type="Pfam" id="PF10354"/>
    </source>
</evidence>
<dbReference type="InterPro" id="IPR019446">
    <property type="entry name" value="BMT5-like"/>
</dbReference>
<proteinExistence type="predicted"/>
<dbReference type="CTD" id="91893"/>
<dbReference type="GO" id="GO:0005737">
    <property type="term" value="C:cytoplasm"/>
    <property type="evidence" value="ECO:0007669"/>
    <property type="project" value="TreeGrafter"/>
</dbReference>
<dbReference type="FunFam" id="3.40.50.150:FF:000361">
    <property type="entry name" value="Ferredoxin-fold anticodon-binding domain-containing protein 1 homolog"/>
    <property type="match status" value="1"/>
</dbReference>